<dbReference type="EMBL" id="MFIV01000051">
    <property type="protein sequence ID" value="OGF98977.1"/>
    <property type="molecule type" value="Genomic_DNA"/>
</dbReference>
<protein>
    <submittedName>
        <fullName evidence="1">Uncharacterized protein</fullName>
    </submittedName>
</protein>
<dbReference type="AlphaFoldDB" id="A0A1F5YFM0"/>
<name>A0A1F5YFM0_9BACT</name>
<proteinExistence type="predicted"/>
<comment type="caution">
    <text evidence="1">The sequence shown here is derived from an EMBL/GenBank/DDBJ whole genome shotgun (WGS) entry which is preliminary data.</text>
</comment>
<evidence type="ECO:0000313" key="2">
    <source>
        <dbReference type="Proteomes" id="UP000176992"/>
    </source>
</evidence>
<evidence type="ECO:0000313" key="1">
    <source>
        <dbReference type="EMBL" id="OGF98977.1"/>
    </source>
</evidence>
<gene>
    <name evidence="1" type="ORF">A2Z86_08590</name>
</gene>
<reference evidence="1 2" key="1">
    <citation type="journal article" date="2016" name="Nat. Commun.">
        <title>Thousands of microbial genomes shed light on interconnected biogeochemical processes in an aquifer system.</title>
        <authorList>
            <person name="Anantharaman K."/>
            <person name="Brown C.T."/>
            <person name="Hug L.A."/>
            <person name="Sharon I."/>
            <person name="Castelle C.J."/>
            <person name="Probst A.J."/>
            <person name="Thomas B.C."/>
            <person name="Singh A."/>
            <person name="Wilkins M.J."/>
            <person name="Karaoz U."/>
            <person name="Brodie E.L."/>
            <person name="Williams K.H."/>
            <person name="Hubbard S.S."/>
            <person name="Banfield J.F."/>
        </authorList>
    </citation>
    <scope>NUCLEOTIDE SEQUENCE [LARGE SCALE GENOMIC DNA]</scope>
</reference>
<organism evidence="1 2">
    <name type="scientific">Candidatus Glassbacteria bacterium GWA2_58_10</name>
    <dbReference type="NCBI Taxonomy" id="1817865"/>
    <lineage>
        <taxon>Bacteria</taxon>
        <taxon>Candidatus Glassiibacteriota</taxon>
    </lineage>
</organism>
<accession>A0A1F5YFM0</accession>
<dbReference type="Proteomes" id="UP000176992">
    <property type="component" value="Unassembled WGS sequence"/>
</dbReference>
<sequence length="93" mass="10858">MVNSVDEFYQVSALLDDELRDSEAMEVKKKISGSRRWKKQYEELKALGDLLRLWDELDCRGIRASATFELRLAASLRNLRSRQSSPIILFFPH</sequence>